<dbReference type="RefSeq" id="WP_069963365.1">
    <property type="nucleotide sequence ID" value="NZ_CP016094.1"/>
</dbReference>
<gene>
    <name evidence="2" type="ORF">Verru16b_03395</name>
</gene>
<dbReference type="KEGG" id="obg:Verru16b_03395"/>
<reference evidence="2 3" key="1">
    <citation type="submission" date="2016-06" db="EMBL/GenBank/DDBJ databases">
        <title>Three novel species with peptidoglycan cell walls form the new genus Lacunisphaera gen. nov. in the family Opitutaceae of the verrucomicrobial subdivision 4.</title>
        <authorList>
            <person name="Rast P."/>
            <person name="Gloeckner I."/>
            <person name="Jogler M."/>
            <person name="Boedeker C."/>
            <person name="Jeske O."/>
            <person name="Wiegand S."/>
            <person name="Reinhardt R."/>
            <person name="Schumann P."/>
            <person name="Rohde M."/>
            <person name="Spring S."/>
            <person name="Gloeckner F.O."/>
            <person name="Jogler C."/>
        </authorList>
    </citation>
    <scope>NUCLEOTIDE SEQUENCE [LARGE SCALE GENOMIC DNA]</scope>
    <source>
        <strain evidence="2 3">IG16b</strain>
    </source>
</reference>
<dbReference type="Proteomes" id="UP000095228">
    <property type="component" value="Chromosome"/>
</dbReference>
<accession>A0A1D8AZK1</accession>
<dbReference type="AlphaFoldDB" id="A0A1D8AZK1"/>
<dbReference type="Pfam" id="PF04306">
    <property type="entry name" value="DUF456"/>
    <property type="match status" value="1"/>
</dbReference>
<evidence type="ECO:0000256" key="1">
    <source>
        <dbReference type="SAM" id="Phobius"/>
    </source>
</evidence>
<feature type="transmembrane region" description="Helical" evidence="1">
    <location>
        <begin position="49"/>
        <end position="72"/>
    </location>
</feature>
<dbReference type="PANTHER" id="PTHR39165">
    <property type="entry name" value="IG HYPOTHETICAL 17883"/>
    <property type="match status" value="1"/>
</dbReference>
<dbReference type="InterPro" id="IPR007403">
    <property type="entry name" value="DUF456"/>
</dbReference>
<evidence type="ECO:0000313" key="2">
    <source>
        <dbReference type="EMBL" id="AOS46294.1"/>
    </source>
</evidence>
<feature type="transmembrane region" description="Helical" evidence="1">
    <location>
        <begin position="84"/>
        <end position="111"/>
    </location>
</feature>
<keyword evidence="1" id="KW-0812">Transmembrane</keyword>
<evidence type="ECO:0008006" key="4">
    <source>
        <dbReference type="Google" id="ProtNLM"/>
    </source>
</evidence>
<organism evidence="2 3">
    <name type="scientific">Lacunisphaera limnophila</name>
    <dbReference type="NCBI Taxonomy" id="1838286"/>
    <lineage>
        <taxon>Bacteria</taxon>
        <taxon>Pseudomonadati</taxon>
        <taxon>Verrucomicrobiota</taxon>
        <taxon>Opitutia</taxon>
        <taxon>Opitutales</taxon>
        <taxon>Opitutaceae</taxon>
        <taxon>Lacunisphaera</taxon>
    </lineage>
</organism>
<feature type="transmembrane region" description="Helical" evidence="1">
    <location>
        <begin position="131"/>
        <end position="155"/>
    </location>
</feature>
<proteinExistence type="predicted"/>
<keyword evidence="3" id="KW-1185">Reference proteome</keyword>
<protein>
    <recommendedName>
        <fullName evidence="4">DUF456 domain-containing protein</fullName>
    </recommendedName>
</protein>
<keyword evidence="1" id="KW-0472">Membrane</keyword>
<dbReference type="EMBL" id="CP016094">
    <property type="protein sequence ID" value="AOS46294.1"/>
    <property type="molecule type" value="Genomic_DNA"/>
</dbReference>
<sequence length="169" mass="16589">MEIAIWTFVFLLMLVGLVGCVLPLLPGTTLILAAVLLQKGLLPDTLTGLAVGGIAAFWLASVLADLGCTLVGTKMLGGGKWGMAGATGGALAGMFFSLPGLLLGTLLGAFVGEKWGARKTDEAALRAGAGAALGFLVSGVAKLACAGAMIAIYALSALGAADRVAAGGG</sequence>
<dbReference type="OrthoDB" id="194937at2"/>
<keyword evidence="1" id="KW-1133">Transmembrane helix</keyword>
<dbReference type="PANTHER" id="PTHR39165:SF1">
    <property type="entry name" value="DUF456 DOMAIN-CONTAINING PROTEIN"/>
    <property type="match status" value="1"/>
</dbReference>
<dbReference type="STRING" id="1838286.Verru16b_03395"/>
<name>A0A1D8AZK1_9BACT</name>
<evidence type="ECO:0000313" key="3">
    <source>
        <dbReference type="Proteomes" id="UP000095228"/>
    </source>
</evidence>